<dbReference type="EMBL" id="MCGT01000002">
    <property type="protein sequence ID" value="ORX62418.1"/>
    <property type="molecule type" value="Genomic_DNA"/>
</dbReference>
<keyword evidence="1" id="KW-0732">Signal</keyword>
<dbReference type="Proteomes" id="UP000242146">
    <property type="component" value="Unassembled WGS sequence"/>
</dbReference>
<evidence type="ECO:0000313" key="3">
    <source>
        <dbReference type="Proteomes" id="UP000242146"/>
    </source>
</evidence>
<sequence length="109" mass="11760">MVQIHYFALALAALVPGLMAAPEIDPAVTVTIYGMPGYDETVYTANHCIELGVNGAGGHTCMYDGEHHNPSNVGQIACIGLRPQNFERIEAFGCSRNSFNYHVCQCSVV</sequence>
<organism evidence="2 3">
    <name type="scientific">Hesseltinella vesiculosa</name>
    <dbReference type="NCBI Taxonomy" id="101127"/>
    <lineage>
        <taxon>Eukaryota</taxon>
        <taxon>Fungi</taxon>
        <taxon>Fungi incertae sedis</taxon>
        <taxon>Mucoromycota</taxon>
        <taxon>Mucoromycotina</taxon>
        <taxon>Mucoromycetes</taxon>
        <taxon>Mucorales</taxon>
        <taxon>Cunninghamellaceae</taxon>
        <taxon>Hesseltinella</taxon>
    </lineage>
</organism>
<accession>A0A1X2GXU2</accession>
<proteinExistence type="predicted"/>
<feature type="signal peptide" evidence="1">
    <location>
        <begin position="1"/>
        <end position="20"/>
    </location>
</feature>
<reference evidence="2 3" key="1">
    <citation type="submission" date="2016-07" db="EMBL/GenBank/DDBJ databases">
        <title>Pervasive Adenine N6-methylation of Active Genes in Fungi.</title>
        <authorList>
            <consortium name="DOE Joint Genome Institute"/>
            <person name="Mondo S.J."/>
            <person name="Dannebaum R.O."/>
            <person name="Kuo R.C."/>
            <person name="Labutti K."/>
            <person name="Haridas S."/>
            <person name="Kuo A."/>
            <person name="Salamov A."/>
            <person name="Ahrendt S.R."/>
            <person name="Lipzen A."/>
            <person name="Sullivan W."/>
            <person name="Andreopoulos W.B."/>
            <person name="Clum A."/>
            <person name="Lindquist E."/>
            <person name="Daum C."/>
            <person name="Ramamoorthy G.K."/>
            <person name="Gryganskyi A."/>
            <person name="Culley D."/>
            <person name="Magnuson J.K."/>
            <person name="James T.Y."/>
            <person name="O'Malley M.A."/>
            <person name="Stajich J.E."/>
            <person name="Spatafora J.W."/>
            <person name="Visel A."/>
            <person name="Grigoriev I.V."/>
        </authorList>
    </citation>
    <scope>NUCLEOTIDE SEQUENCE [LARGE SCALE GENOMIC DNA]</scope>
    <source>
        <strain evidence="2 3">NRRL 3301</strain>
    </source>
</reference>
<gene>
    <name evidence="2" type="ORF">DM01DRAFT_60714</name>
</gene>
<evidence type="ECO:0000313" key="2">
    <source>
        <dbReference type="EMBL" id="ORX62418.1"/>
    </source>
</evidence>
<comment type="caution">
    <text evidence="2">The sequence shown here is derived from an EMBL/GenBank/DDBJ whole genome shotgun (WGS) entry which is preliminary data.</text>
</comment>
<feature type="chain" id="PRO_5013298657" evidence="1">
    <location>
        <begin position="21"/>
        <end position="109"/>
    </location>
</feature>
<keyword evidence="3" id="KW-1185">Reference proteome</keyword>
<protein>
    <submittedName>
        <fullName evidence="2">Uncharacterized protein</fullName>
    </submittedName>
</protein>
<name>A0A1X2GXU2_9FUNG</name>
<evidence type="ECO:0000256" key="1">
    <source>
        <dbReference type="SAM" id="SignalP"/>
    </source>
</evidence>
<dbReference type="AlphaFoldDB" id="A0A1X2GXU2"/>